<reference evidence="9" key="1">
    <citation type="journal article" date="2018" name="DNA Res.">
        <title>Multiple hybrid de novo genome assembly of finger millet, an orphan allotetraploid crop.</title>
        <authorList>
            <person name="Hatakeyama M."/>
            <person name="Aluri S."/>
            <person name="Balachadran M.T."/>
            <person name="Sivarajan S.R."/>
            <person name="Patrignani A."/>
            <person name="Gruter S."/>
            <person name="Poveda L."/>
            <person name="Shimizu-Inatsugi R."/>
            <person name="Baeten J."/>
            <person name="Francoijs K.J."/>
            <person name="Nataraja K.N."/>
            <person name="Reddy Y.A.N."/>
            <person name="Phadnis S."/>
            <person name="Ravikumar R.L."/>
            <person name="Schlapbach R."/>
            <person name="Sreeman S.M."/>
            <person name="Shimizu K.K."/>
        </authorList>
    </citation>
    <scope>NUCLEOTIDE SEQUENCE</scope>
</reference>
<feature type="transmembrane region" description="Helical" evidence="8">
    <location>
        <begin position="102"/>
        <end position="121"/>
    </location>
</feature>
<dbReference type="InterPro" id="IPR002259">
    <property type="entry name" value="Eqnu_transpt"/>
</dbReference>
<gene>
    <name evidence="9" type="primary">ga27523</name>
    <name evidence="9" type="ORF">PR202_ga27523</name>
</gene>
<keyword evidence="5 8" id="KW-1133">Transmembrane helix</keyword>
<feature type="transmembrane region" description="Helical" evidence="8">
    <location>
        <begin position="390"/>
        <end position="413"/>
    </location>
</feature>
<evidence type="ECO:0008006" key="11">
    <source>
        <dbReference type="Google" id="ProtNLM"/>
    </source>
</evidence>
<feature type="region of interest" description="Disordered" evidence="7">
    <location>
        <begin position="627"/>
        <end position="689"/>
    </location>
</feature>
<organism evidence="9 10">
    <name type="scientific">Eleusine coracana subsp. coracana</name>
    <dbReference type="NCBI Taxonomy" id="191504"/>
    <lineage>
        <taxon>Eukaryota</taxon>
        <taxon>Viridiplantae</taxon>
        <taxon>Streptophyta</taxon>
        <taxon>Embryophyta</taxon>
        <taxon>Tracheophyta</taxon>
        <taxon>Spermatophyta</taxon>
        <taxon>Magnoliopsida</taxon>
        <taxon>Liliopsida</taxon>
        <taxon>Poales</taxon>
        <taxon>Poaceae</taxon>
        <taxon>PACMAD clade</taxon>
        <taxon>Chloridoideae</taxon>
        <taxon>Cynodonteae</taxon>
        <taxon>Eleusininae</taxon>
        <taxon>Eleusine</taxon>
    </lineage>
</organism>
<feature type="compositionally biased region" description="Basic and acidic residues" evidence="7">
    <location>
        <begin position="437"/>
        <end position="446"/>
    </location>
</feature>
<comment type="similarity">
    <text evidence="2">Belongs to the SLC29A/ENT transporter (TC 2.A.57) family.</text>
</comment>
<reference evidence="9" key="2">
    <citation type="submission" date="2021-12" db="EMBL/GenBank/DDBJ databases">
        <title>Resequencing data analysis of finger millet.</title>
        <authorList>
            <person name="Hatakeyama M."/>
            <person name="Aluri S."/>
            <person name="Balachadran M.T."/>
            <person name="Sivarajan S.R."/>
            <person name="Poveda L."/>
            <person name="Shimizu-Inatsugi R."/>
            <person name="Schlapbach R."/>
            <person name="Sreeman S.M."/>
            <person name="Shimizu K.K."/>
        </authorList>
    </citation>
    <scope>NUCLEOTIDE SEQUENCE</scope>
</reference>
<feature type="transmembrane region" description="Helical" evidence="8">
    <location>
        <begin position="133"/>
        <end position="157"/>
    </location>
</feature>
<evidence type="ECO:0000256" key="8">
    <source>
        <dbReference type="SAM" id="Phobius"/>
    </source>
</evidence>
<feature type="transmembrane region" description="Helical" evidence="8">
    <location>
        <begin position="34"/>
        <end position="58"/>
    </location>
</feature>
<evidence type="ECO:0000313" key="10">
    <source>
        <dbReference type="Proteomes" id="UP001054889"/>
    </source>
</evidence>
<evidence type="ECO:0000256" key="2">
    <source>
        <dbReference type="ARBA" id="ARBA00007965"/>
    </source>
</evidence>
<feature type="region of interest" description="Disordered" evidence="7">
    <location>
        <begin position="1"/>
        <end position="20"/>
    </location>
</feature>
<dbReference type="Proteomes" id="UP001054889">
    <property type="component" value="Unassembled WGS sequence"/>
</dbReference>
<keyword evidence="10" id="KW-1185">Reference proteome</keyword>
<dbReference type="Pfam" id="PF15003">
    <property type="entry name" value="HAUS2"/>
    <property type="match status" value="1"/>
</dbReference>
<keyword evidence="4 8" id="KW-0812">Transmembrane</keyword>
<evidence type="ECO:0000313" key="9">
    <source>
        <dbReference type="EMBL" id="GJN09510.1"/>
    </source>
</evidence>
<feature type="compositionally biased region" description="Polar residues" evidence="7">
    <location>
        <begin position="627"/>
        <end position="637"/>
    </location>
</feature>
<comment type="caution">
    <text evidence="9">The sequence shown here is derived from an EMBL/GenBank/DDBJ whole genome shotgun (WGS) entry which is preliminary data.</text>
</comment>
<feature type="transmembrane region" description="Helical" evidence="8">
    <location>
        <begin position="70"/>
        <end position="90"/>
    </location>
</feature>
<dbReference type="GO" id="GO:0031023">
    <property type="term" value="P:microtubule organizing center organization"/>
    <property type="evidence" value="ECO:0007669"/>
    <property type="project" value="InterPro"/>
</dbReference>
<dbReference type="PANTHER" id="PTHR10332">
    <property type="entry name" value="EQUILIBRATIVE NUCLEOSIDE TRANSPORTER"/>
    <property type="match status" value="1"/>
</dbReference>
<feature type="region of interest" description="Disordered" evidence="7">
    <location>
        <begin position="437"/>
        <end position="460"/>
    </location>
</feature>
<evidence type="ECO:0000256" key="5">
    <source>
        <dbReference type="ARBA" id="ARBA00022989"/>
    </source>
</evidence>
<keyword evidence="3" id="KW-0813">Transport</keyword>
<feature type="transmembrane region" description="Helical" evidence="8">
    <location>
        <begin position="296"/>
        <end position="320"/>
    </location>
</feature>
<feature type="transmembrane region" description="Helical" evidence="8">
    <location>
        <begin position="163"/>
        <end position="189"/>
    </location>
</feature>
<evidence type="ECO:0000256" key="3">
    <source>
        <dbReference type="ARBA" id="ARBA00022448"/>
    </source>
</evidence>
<evidence type="ECO:0000256" key="6">
    <source>
        <dbReference type="ARBA" id="ARBA00023136"/>
    </source>
</evidence>
<dbReference type="AlphaFoldDB" id="A0AAV5DH36"/>
<proteinExistence type="inferred from homology"/>
<dbReference type="GO" id="GO:0051225">
    <property type="term" value="P:spindle assembly"/>
    <property type="evidence" value="ECO:0007669"/>
    <property type="project" value="InterPro"/>
</dbReference>
<sequence length="689" mass="75300">MAGGDLETAAPLLPPPASSLPDDPPPADRLGVGYLVFFTLGAGFLLPWNAFITAVDYFSYLYPGAPVDRVFSVAYMLSCLLPLLLIVLCFPKSSAPARINTGLTFFTLALLVVPAMDAAYVRGRPGLYGAFDVTVAATVLCGVADALVQGGVIGFAGELPERYMQAVIAGTAASGVLVSAMRVFTKALYPQDVHGLRQSAILYFIVSIVFMIICIVCYNVADRLPVVVYYKNIKRRAQKAEVGGGMTGPAWRSTLWSIVGTVKWYGVGMILIYAVTLSIFPGYITEDVHSDTLKDWYPILLISAYNVFDLVGKSLPALYLLQNANVAVAGSFARLLFYPLFYGCLHGPSFFRTEIPVTVLTCLLGLTNGYLTSILMILAPKAVPIHHSEIAGIVIVLFLVIGLVIGSFVAWFWHRKQQPSSRHLEASRFKNRELHRTQAGLTERRSHPSRSSTQADEVMAAAQPKPGKRLGGMAEALAIAADLGFPAPPPQEDQSSMDKSDDLVKVLRELTVVQRNIANLQVELQGRKDRIIARLQQPYSLDCIPVEAEYQKQFSELLLKAASDYGALTTSVGDFQWSQNFRESPAVWGEMLRPIPAALASCTRFFEAMSAMRESFSTLQKLRVGHSSLSMTPSGSSDDSKYLTPPPQWREGATLDSWKQVDDLNPESDGLDGINHRKLSWPSSLKGDQ</sequence>
<dbReference type="GO" id="GO:0005886">
    <property type="term" value="C:plasma membrane"/>
    <property type="evidence" value="ECO:0007669"/>
    <property type="project" value="TreeGrafter"/>
</dbReference>
<evidence type="ECO:0000256" key="4">
    <source>
        <dbReference type="ARBA" id="ARBA00022692"/>
    </source>
</evidence>
<feature type="transmembrane region" description="Helical" evidence="8">
    <location>
        <begin position="201"/>
        <end position="221"/>
    </location>
</feature>
<dbReference type="PANTHER" id="PTHR10332:SF10">
    <property type="entry name" value="EQUILIBRATIVE NUCLEOSIDE TRANSPORTER 4"/>
    <property type="match status" value="1"/>
</dbReference>
<dbReference type="Pfam" id="PF01733">
    <property type="entry name" value="Nucleoside_tran"/>
    <property type="match status" value="1"/>
</dbReference>
<feature type="transmembrane region" description="Helical" evidence="8">
    <location>
        <begin position="264"/>
        <end position="284"/>
    </location>
</feature>
<evidence type="ECO:0000256" key="7">
    <source>
        <dbReference type="SAM" id="MobiDB-lite"/>
    </source>
</evidence>
<dbReference type="GO" id="GO:0005337">
    <property type="term" value="F:nucleoside transmembrane transporter activity"/>
    <property type="evidence" value="ECO:0007669"/>
    <property type="project" value="InterPro"/>
</dbReference>
<evidence type="ECO:0000256" key="1">
    <source>
        <dbReference type="ARBA" id="ARBA00004141"/>
    </source>
</evidence>
<dbReference type="InterPro" id="IPR028346">
    <property type="entry name" value="HAUS2"/>
</dbReference>
<protein>
    <recommendedName>
        <fullName evidence="11">Equilibrative nucleotide transporter 1</fullName>
    </recommendedName>
</protein>
<name>A0AAV5DH36_ELECO</name>
<comment type="subcellular location">
    <subcellularLocation>
        <location evidence="1">Membrane</location>
        <topology evidence="1">Multi-pass membrane protein</topology>
    </subcellularLocation>
</comment>
<feature type="transmembrane region" description="Helical" evidence="8">
    <location>
        <begin position="326"/>
        <end position="345"/>
    </location>
</feature>
<accession>A0AAV5DH36</accession>
<feature type="transmembrane region" description="Helical" evidence="8">
    <location>
        <begin position="357"/>
        <end position="378"/>
    </location>
</feature>
<dbReference type="EMBL" id="BQKI01000016">
    <property type="protein sequence ID" value="GJN09510.1"/>
    <property type="molecule type" value="Genomic_DNA"/>
</dbReference>
<keyword evidence="6 8" id="KW-0472">Membrane</keyword>